<keyword evidence="1" id="KW-1133">Transmembrane helix</keyword>
<dbReference type="Proteomes" id="UP000287374">
    <property type="component" value="Unassembled WGS sequence"/>
</dbReference>
<feature type="transmembrane region" description="Helical" evidence="1">
    <location>
        <begin position="32"/>
        <end position="59"/>
    </location>
</feature>
<sequence length="84" mass="9626">MLESTRKFGKNQYLFHCFLSIDDRRVGGRCTYSLLTILVIVLCGLICGCDGWKAMALFAKTRRRWLSQFIDLSQGIPSHQTLAR</sequence>
<protein>
    <submittedName>
        <fullName evidence="3">Transposase family protein</fullName>
    </submittedName>
</protein>
<evidence type="ECO:0000256" key="1">
    <source>
        <dbReference type="SAM" id="Phobius"/>
    </source>
</evidence>
<dbReference type="PANTHER" id="PTHR30298:SF0">
    <property type="entry name" value="PROTEIN YBFL-RELATED"/>
    <property type="match status" value="1"/>
</dbReference>
<organism evidence="3 4">
    <name type="scientific">Legionella qingyii</name>
    <dbReference type="NCBI Taxonomy" id="2184757"/>
    <lineage>
        <taxon>Bacteria</taxon>
        <taxon>Pseudomonadati</taxon>
        <taxon>Pseudomonadota</taxon>
        <taxon>Gammaproteobacteria</taxon>
        <taxon>Legionellales</taxon>
        <taxon>Legionellaceae</taxon>
        <taxon>Legionella</taxon>
    </lineage>
</organism>
<reference evidence="3 4" key="1">
    <citation type="submission" date="2018-12" db="EMBL/GenBank/DDBJ databases">
        <title>Legionella sp,whole genome shotgun sequence.</title>
        <authorList>
            <person name="Wu H."/>
        </authorList>
    </citation>
    <scope>NUCLEOTIDE SEQUENCE [LARGE SCALE GENOMIC DNA]</scope>
    <source>
        <strain evidence="4">km489</strain>
    </source>
</reference>
<dbReference type="RefSeq" id="WP_148112578.1">
    <property type="nucleotide sequence ID" value="NZ_RZGX01000009.1"/>
</dbReference>
<name>A0ABY0CIH7_9GAMM</name>
<evidence type="ECO:0000313" key="3">
    <source>
        <dbReference type="EMBL" id="RUR23157.1"/>
    </source>
</evidence>
<evidence type="ECO:0000313" key="4">
    <source>
        <dbReference type="Proteomes" id="UP000287374"/>
    </source>
</evidence>
<gene>
    <name evidence="3" type="ORF">ELY20_08465</name>
</gene>
<dbReference type="EMBL" id="RZGX01000009">
    <property type="protein sequence ID" value="RUR23157.1"/>
    <property type="molecule type" value="Genomic_DNA"/>
</dbReference>
<dbReference type="InterPro" id="IPR051698">
    <property type="entry name" value="Transposase_11-like"/>
</dbReference>
<accession>A0ABY0CIH7</accession>
<dbReference type="InterPro" id="IPR032806">
    <property type="entry name" value="YbfD_N"/>
</dbReference>
<feature type="non-terminal residue" evidence="3">
    <location>
        <position position="84"/>
    </location>
</feature>
<keyword evidence="1" id="KW-0812">Transmembrane</keyword>
<proteinExistence type="predicted"/>
<comment type="caution">
    <text evidence="3">The sequence shown here is derived from an EMBL/GenBank/DDBJ whole genome shotgun (WGS) entry which is preliminary data.</text>
</comment>
<dbReference type="Pfam" id="PF13808">
    <property type="entry name" value="DDE_Tnp_1_assoc"/>
    <property type="match status" value="1"/>
</dbReference>
<keyword evidence="4" id="KW-1185">Reference proteome</keyword>
<feature type="domain" description="H repeat-associated protein N-terminal" evidence="2">
    <location>
        <begin position="16"/>
        <end position="84"/>
    </location>
</feature>
<dbReference type="PANTHER" id="PTHR30298">
    <property type="entry name" value="H REPEAT-ASSOCIATED PREDICTED TRANSPOSASE"/>
    <property type="match status" value="1"/>
</dbReference>
<keyword evidence="1" id="KW-0472">Membrane</keyword>
<evidence type="ECO:0000259" key="2">
    <source>
        <dbReference type="Pfam" id="PF13808"/>
    </source>
</evidence>